<protein>
    <submittedName>
        <fullName evidence="2">Uncharacterized protein</fullName>
    </submittedName>
</protein>
<sequence>MGCYGVCVQVAGYIPAAVGDTQAAGLTQGGGAAQQRQANRHGERQAPSPVRRSWTAASPPGLKTGNNGQVRCRTVCRGMPGASGSRRQCGASCGAQAGPGHPWGHWQMGGQGLQRSPQPLAGRGEQLAPTGAVQVATPSSGSCQRQGVSSIGFQEAARASTQGLSPAACITVAYVH</sequence>
<evidence type="ECO:0000313" key="2">
    <source>
        <dbReference type="EMBL" id="GFH25260.1"/>
    </source>
</evidence>
<evidence type="ECO:0000256" key="1">
    <source>
        <dbReference type="SAM" id="MobiDB-lite"/>
    </source>
</evidence>
<evidence type="ECO:0000313" key="3">
    <source>
        <dbReference type="Proteomes" id="UP000485058"/>
    </source>
</evidence>
<organism evidence="2 3">
    <name type="scientific">Haematococcus lacustris</name>
    <name type="common">Green alga</name>
    <name type="synonym">Haematococcus pluvialis</name>
    <dbReference type="NCBI Taxonomy" id="44745"/>
    <lineage>
        <taxon>Eukaryota</taxon>
        <taxon>Viridiplantae</taxon>
        <taxon>Chlorophyta</taxon>
        <taxon>core chlorophytes</taxon>
        <taxon>Chlorophyceae</taxon>
        <taxon>CS clade</taxon>
        <taxon>Chlamydomonadales</taxon>
        <taxon>Haematococcaceae</taxon>
        <taxon>Haematococcus</taxon>
    </lineage>
</organism>
<name>A0A699ZVR7_HAELA</name>
<dbReference type="EMBL" id="BLLF01002766">
    <property type="protein sequence ID" value="GFH25260.1"/>
    <property type="molecule type" value="Genomic_DNA"/>
</dbReference>
<gene>
    <name evidence="2" type="ORF">HaLaN_23196</name>
</gene>
<comment type="caution">
    <text evidence="2">The sequence shown here is derived from an EMBL/GenBank/DDBJ whole genome shotgun (WGS) entry which is preliminary data.</text>
</comment>
<keyword evidence="3" id="KW-1185">Reference proteome</keyword>
<dbReference type="AlphaFoldDB" id="A0A699ZVR7"/>
<proteinExistence type="predicted"/>
<dbReference type="Proteomes" id="UP000485058">
    <property type="component" value="Unassembled WGS sequence"/>
</dbReference>
<accession>A0A699ZVR7</accession>
<feature type="region of interest" description="Disordered" evidence="1">
    <location>
        <begin position="27"/>
        <end position="66"/>
    </location>
</feature>
<reference evidence="2 3" key="1">
    <citation type="submission" date="2020-02" db="EMBL/GenBank/DDBJ databases">
        <title>Draft genome sequence of Haematococcus lacustris strain NIES-144.</title>
        <authorList>
            <person name="Morimoto D."/>
            <person name="Nakagawa S."/>
            <person name="Yoshida T."/>
            <person name="Sawayama S."/>
        </authorList>
    </citation>
    <scope>NUCLEOTIDE SEQUENCE [LARGE SCALE GENOMIC DNA]</scope>
    <source>
        <strain evidence="2 3">NIES-144</strain>
    </source>
</reference>